<dbReference type="AlphaFoldDB" id="A0A519BJ09"/>
<dbReference type="PROSITE" id="PS51257">
    <property type="entry name" value="PROKAR_LIPOPROTEIN"/>
    <property type="match status" value="1"/>
</dbReference>
<name>A0A519BJ09_ACIG2</name>
<gene>
    <name evidence="2" type="ORF">EVJ46_03225</name>
</gene>
<keyword evidence="1" id="KW-1133">Transmembrane helix</keyword>
<reference evidence="2 3" key="1">
    <citation type="journal article" date="2019" name="ISME J.">
        <title>Insights into ecological role of a new deltaproteobacterial order Candidatus Acidulodesulfobacterales by metagenomics and metatranscriptomics.</title>
        <authorList>
            <person name="Tan S."/>
            <person name="Liu J."/>
            <person name="Fang Y."/>
            <person name="Hedlund B.P."/>
            <person name="Lian Z.H."/>
            <person name="Huang L.Y."/>
            <person name="Li J.T."/>
            <person name="Huang L.N."/>
            <person name="Li W.J."/>
            <person name="Jiang H.C."/>
            <person name="Dong H.L."/>
            <person name="Shu W.S."/>
        </authorList>
    </citation>
    <scope>NUCLEOTIDE SEQUENCE [LARGE SCALE GENOMIC DNA]</scope>
    <source>
        <strain evidence="2">AP2</strain>
    </source>
</reference>
<accession>A0A519BJ09</accession>
<proteinExistence type="predicted"/>
<organism evidence="2 3">
    <name type="scientific">Acididesulfobacter guangdongensis</name>
    <dbReference type="NCBI Taxonomy" id="2597225"/>
    <lineage>
        <taxon>Bacteria</taxon>
        <taxon>Deltaproteobacteria</taxon>
        <taxon>Candidatus Acidulodesulfobacterales</taxon>
        <taxon>Candidatus Acididesulfobacter</taxon>
    </lineage>
</organism>
<dbReference type="EMBL" id="SGBC01000001">
    <property type="protein sequence ID" value="RZD17258.1"/>
    <property type="molecule type" value="Genomic_DNA"/>
</dbReference>
<evidence type="ECO:0000313" key="2">
    <source>
        <dbReference type="EMBL" id="RZD17258.1"/>
    </source>
</evidence>
<evidence type="ECO:0008006" key="4">
    <source>
        <dbReference type="Google" id="ProtNLM"/>
    </source>
</evidence>
<keyword evidence="1" id="KW-0472">Membrane</keyword>
<dbReference type="Proteomes" id="UP000316562">
    <property type="component" value="Unassembled WGS sequence"/>
</dbReference>
<evidence type="ECO:0000313" key="3">
    <source>
        <dbReference type="Proteomes" id="UP000316562"/>
    </source>
</evidence>
<feature type="transmembrane region" description="Helical" evidence="1">
    <location>
        <begin position="12"/>
        <end position="31"/>
    </location>
</feature>
<comment type="caution">
    <text evidence="2">The sequence shown here is derived from an EMBL/GenBank/DDBJ whole genome shotgun (WGS) entry which is preliminary data.</text>
</comment>
<keyword evidence="1" id="KW-0812">Transmembrane</keyword>
<sequence length="133" mass="16088">MKLKRLNKKIIIVFSAILLFSFIFSGCAYYVKPTPPPLAISEIIKLCKERVPNRTIIKKIRESHEVFYLTAREIIKLHKDGITAIVLDYMLRTGIRKKQHRALQRGYQLRPHYWMWYNWQWAPYAPYPYFYTY</sequence>
<evidence type="ECO:0000256" key="1">
    <source>
        <dbReference type="SAM" id="Phobius"/>
    </source>
</evidence>
<protein>
    <recommendedName>
        <fullName evidence="4">Lipoprotein</fullName>
    </recommendedName>
</protein>